<dbReference type="InterPro" id="IPR029063">
    <property type="entry name" value="SAM-dependent_MTases_sf"/>
</dbReference>
<sequence length="190" mass="21570">MDNKKFNPKKLLKLNDPLRLLDIPPEYVCGQLTQQQPEVLVEIGAGTAFFSVAFHQQLHASTTYACDVSATMIAWMKENISPNHPHIIPVQSDESAVPLADEIAHLVLMINLHHELEDQGLVIKEAYRLLKPGGEIFIIDWKKEEMPHGPPVTIRCHPQDIEQQLTTAGFLDIKIFDEMKKHFLIIGQKH</sequence>
<dbReference type="GO" id="GO:0032259">
    <property type="term" value="P:methylation"/>
    <property type="evidence" value="ECO:0007669"/>
    <property type="project" value="UniProtKB-KW"/>
</dbReference>
<dbReference type="PANTHER" id="PTHR42912:SF93">
    <property type="entry name" value="N6-ADENOSINE-METHYLTRANSFERASE TMT1A"/>
    <property type="match status" value="1"/>
</dbReference>
<dbReference type="GO" id="GO:0008757">
    <property type="term" value="F:S-adenosylmethionine-dependent methyltransferase activity"/>
    <property type="evidence" value="ECO:0007669"/>
    <property type="project" value="InterPro"/>
</dbReference>
<accession>A0A1H4BLY5</accession>
<dbReference type="CDD" id="cd02440">
    <property type="entry name" value="AdoMet_MTases"/>
    <property type="match status" value="1"/>
</dbReference>
<dbReference type="AlphaFoldDB" id="A0A1H4BLY5"/>
<name>A0A1H4BLY5_9BACT</name>
<dbReference type="InterPro" id="IPR013216">
    <property type="entry name" value="Methyltransf_11"/>
</dbReference>
<protein>
    <submittedName>
        <fullName evidence="2">Methyltransferase domain-containing protein</fullName>
    </submittedName>
</protein>
<evidence type="ECO:0000259" key="1">
    <source>
        <dbReference type="Pfam" id="PF08241"/>
    </source>
</evidence>
<dbReference type="STRING" id="37625.SAMN05660420_02272"/>
<dbReference type="InterPro" id="IPR050508">
    <property type="entry name" value="Methyltransf_Superfamily"/>
</dbReference>
<dbReference type="Pfam" id="PF08241">
    <property type="entry name" value="Methyltransf_11"/>
    <property type="match status" value="1"/>
</dbReference>
<proteinExistence type="predicted"/>
<dbReference type="OrthoDB" id="163232at2"/>
<dbReference type="RefSeq" id="WP_092348390.1">
    <property type="nucleotide sequence ID" value="NZ_FNQN01000006.1"/>
</dbReference>
<dbReference type="SUPFAM" id="SSF53335">
    <property type="entry name" value="S-adenosyl-L-methionine-dependent methyltransferases"/>
    <property type="match status" value="1"/>
</dbReference>
<gene>
    <name evidence="2" type="ORF">SAMN05660420_02272</name>
</gene>
<dbReference type="EMBL" id="FNQN01000006">
    <property type="protein sequence ID" value="SEA49058.1"/>
    <property type="molecule type" value="Genomic_DNA"/>
</dbReference>
<dbReference type="PANTHER" id="PTHR42912">
    <property type="entry name" value="METHYLTRANSFERASE"/>
    <property type="match status" value="1"/>
</dbReference>
<keyword evidence="3" id="KW-1185">Reference proteome</keyword>
<organism evidence="2 3">
    <name type="scientific">Desulfuromusa kysingii</name>
    <dbReference type="NCBI Taxonomy" id="37625"/>
    <lineage>
        <taxon>Bacteria</taxon>
        <taxon>Pseudomonadati</taxon>
        <taxon>Thermodesulfobacteriota</taxon>
        <taxon>Desulfuromonadia</taxon>
        <taxon>Desulfuromonadales</taxon>
        <taxon>Geopsychrobacteraceae</taxon>
        <taxon>Desulfuromusa</taxon>
    </lineage>
</organism>
<reference evidence="2 3" key="1">
    <citation type="submission" date="2016-10" db="EMBL/GenBank/DDBJ databases">
        <authorList>
            <person name="de Groot N.N."/>
        </authorList>
    </citation>
    <scope>NUCLEOTIDE SEQUENCE [LARGE SCALE GENOMIC DNA]</scope>
    <source>
        <strain evidence="2 3">DSM 7343</strain>
    </source>
</reference>
<dbReference type="Gene3D" id="3.40.50.150">
    <property type="entry name" value="Vaccinia Virus protein VP39"/>
    <property type="match status" value="1"/>
</dbReference>
<keyword evidence="2" id="KW-0808">Transferase</keyword>
<dbReference type="Proteomes" id="UP000199409">
    <property type="component" value="Unassembled WGS sequence"/>
</dbReference>
<feature type="domain" description="Methyltransferase type 11" evidence="1">
    <location>
        <begin position="41"/>
        <end position="138"/>
    </location>
</feature>
<keyword evidence="2" id="KW-0489">Methyltransferase</keyword>
<evidence type="ECO:0000313" key="3">
    <source>
        <dbReference type="Proteomes" id="UP000199409"/>
    </source>
</evidence>
<evidence type="ECO:0000313" key="2">
    <source>
        <dbReference type="EMBL" id="SEA49058.1"/>
    </source>
</evidence>